<dbReference type="EC" id="6.2.-.-" evidence="8"/>
<dbReference type="Pfam" id="PF17788">
    <property type="entry name" value="HypF_C"/>
    <property type="match status" value="1"/>
</dbReference>
<dbReference type="AlphaFoldDB" id="A0A2N9LK89"/>
<dbReference type="GO" id="GO:0051604">
    <property type="term" value="P:protein maturation"/>
    <property type="evidence" value="ECO:0007669"/>
    <property type="project" value="TreeGrafter"/>
</dbReference>
<dbReference type="Gene3D" id="3.30.420.360">
    <property type="match status" value="1"/>
</dbReference>
<keyword evidence="4" id="KW-0479">Metal-binding</keyword>
<dbReference type="PROSITE" id="PS51160">
    <property type="entry name" value="ACYLPHOSPHATASE_3"/>
    <property type="match status" value="1"/>
</dbReference>
<dbReference type="Pfam" id="PF22521">
    <property type="entry name" value="HypF_C_2"/>
    <property type="match status" value="1"/>
</dbReference>
<dbReference type="GO" id="GO:0008270">
    <property type="term" value="F:zinc ion binding"/>
    <property type="evidence" value="ECO:0007669"/>
    <property type="project" value="UniProtKB-KW"/>
</dbReference>
<dbReference type="Pfam" id="PF01300">
    <property type="entry name" value="Sua5_yciO_yrdC"/>
    <property type="match status" value="1"/>
</dbReference>
<accession>A0A2N9LK89</accession>
<dbReference type="PROSITE" id="PS51163">
    <property type="entry name" value="YRDC"/>
    <property type="match status" value="1"/>
</dbReference>
<name>A0A2N9LK89_9BACT</name>
<evidence type="ECO:0000256" key="6">
    <source>
        <dbReference type="ARBA" id="ARBA00022833"/>
    </source>
</evidence>
<dbReference type="PANTHER" id="PTHR42959">
    <property type="entry name" value="CARBAMOYLTRANSFERASE"/>
    <property type="match status" value="1"/>
</dbReference>
<dbReference type="SUPFAM" id="SSF55821">
    <property type="entry name" value="YrdC/RibB"/>
    <property type="match status" value="1"/>
</dbReference>
<dbReference type="Gene3D" id="3.90.870.50">
    <property type="match status" value="1"/>
</dbReference>
<dbReference type="Pfam" id="PF07503">
    <property type="entry name" value="zf-HYPF"/>
    <property type="match status" value="2"/>
</dbReference>
<evidence type="ECO:0000313" key="14">
    <source>
        <dbReference type="Proteomes" id="UP000239735"/>
    </source>
</evidence>
<evidence type="ECO:0000256" key="9">
    <source>
        <dbReference type="PROSITE-ProRule" id="PRU00520"/>
    </source>
</evidence>
<organism evidence="13 14">
    <name type="scientific">Candidatus Sulfuritelmatomonas gaucii</name>
    <dbReference type="NCBI Taxonomy" id="2043161"/>
    <lineage>
        <taxon>Bacteria</taxon>
        <taxon>Pseudomonadati</taxon>
        <taxon>Acidobacteriota</taxon>
        <taxon>Terriglobia</taxon>
        <taxon>Terriglobales</taxon>
        <taxon>Acidobacteriaceae</taxon>
        <taxon>Candidatus Sulfuritelmatomonas</taxon>
    </lineage>
</organism>
<keyword evidence="6" id="KW-0862">Zinc</keyword>
<feature type="domain" description="Acylphosphatase-like" evidence="11">
    <location>
        <begin position="32"/>
        <end position="118"/>
    </location>
</feature>
<evidence type="ECO:0000259" key="11">
    <source>
        <dbReference type="PROSITE" id="PS51160"/>
    </source>
</evidence>
<feature type="active site" evidence="9">
    <location>
        <position position="47"/>
    </location>
</feature>
<evidence type="ECO:0000256" key="7">
    <source>
        <dbReference type="ARBA" id="ARBA00048220"/>
    </source>
</evidence>
<dbReference type="Pfam" id="PF00708">
    <property type="entry name" value="Acylphosphatase"/>
    <property type="match status" value="1"/>
</dbReference>
<keyword evidence="3" id="KW-0436">Ligase</keyword>
<keyword evidence="13" id="KW-0808">Transferase</keyword>
<evidence type="ECO:0000313" key="13">
    <source>
        <dbReference type="EMBL" id="SPE23661.1"/>
    </source>
</evidence>
<dbReference type="Gene3D" id="3.30.110.120">
    <property type="match status" value="1"/>
</dbReference>
<dbReference type="InterPro" id="IPR011125">
    <property type="entry name" value="Znf_HypF"/>
</dbReference>
<dbReference type="PANTHER" id="PTHR42959:SF1">
    <property type="entry name" value="CARBAMOYLTRANSFERASE HYPF"/>
    <property type="match status" value="1"/>
</dbReference>
<dbReference type="Gene3D" id="3.30.420.40">
    <property type="match status" value="1"/>
</dbReference>
<dbReference type="InterPro" id="IPR041440">
    <property type="entry name" value="HypF_C"/>
</dbReference>
<dbReference type="InterPro" id="IPR055128">
    <property type="entry name" value="HypF_C_2"/>
</dbReference>
<dbReference type="GO" id="GO:0016743">
    <property type="term" value="F:carboxyl- or carbamoyltransferase activity"/>
    <property type="evidence" value="ECO:0007669"/>
    <property type="project" value="UniProtKB-UniRule"/>
</dbReference>
<comment type="catalytic activity">
    <reaction evidence="7">
        <text>C-terminal L-cysteinyl-[HypE protein] + carbamoyl phosphate + ATP + H2O = C-terminal S-carboxamide-L-cysteinyl-[HypE protein] + AMP + phosphate + diphosphate + H(+)</text>
        <dbReference type="Rhea" id="RHEA:55636"/>
        <dbReference type="Rhea" id="RHEA-COMP:14247"/>
        <dbReference type="Rhea" id="RHEA-COMP:14392"/>
        <dbReference type="ChEBI" id="CHEBI:15377"/>
        <dbReference type="ChEBI" id="CHEBI:15378"/>
        <dbReference type="ChEBI" id="CHEBI:30616"/>
        <dbReference type="ChEBI" id="CHEBI:33019"/>
        <dbReference type="ChEBI" id="CHEBI:43474"/>
        <dbReference type="ChEBI" id="CHEBI:58228"/>
        <dbReference type="ChEBI" id="CHEBI:76913"/>
        <dbReference type="ChEBI" id="CHEBI:139126"/>
        <dbReference type="ChEBI" id="CHEBI:456215"/>
    </reaction>
</comment>
<evidence type="ECO:0000256" key="5">
    <source>
        <dbReference type="ARBA" id="ARBA00022771"/>
    </source>
</evidence>
<feature type="region of interest" description="Disordered" evidence="10">
    <location>
        <begin position="1"/>
        <end position="24"/>
    </location>
</feature>
<dbReference type="InterPro" id="IPR051060">
    <property type="entry name" value="Carbamoyltrans_HypF-like"/>
</dbReference>
<feature type="domain" description="YrdC-like" evidence="12">
    <location>
        <begin position="228"/>
        <end position="414"/>
    </location>
</feature>
<dbReference type="Proteomes" id="UP000239735">
    <property type="component" value="Unassembled WGS sequence"/>
</dbReference>
<dbReference type="InterPro" id="IPR006070">
    <property type="entry name" value="Sua5-like_dom"/>
</dbReference>
<feature type="active site" evidence="9">
    <location>
        <position position="65"/>
    </location>
</feature>
<dbReference type="SUPFAM" id="SSF54975">
    <property type="entry name" value="Acylphosphatase/BLUF domain-like"/>
    <property type="match status" value="1"/>
</dbReference>
<dbReference type="InterPro" id="IPR001792">
    <property type="entry name" value="Acylphosphatase-like_dom"/>
</dbReference>
<dbReference type="GO" id="GO:0016874">
    <property type="term" value="F:ligase activity"/>
    <property type="evidence" value="ECO:0007669"/>
    <property type="project" value="UniProtKB-UniRule"/>
</dbReference>
<reference evidence="14" key="1">
    <citation type="submission" date="2018-02" db="EMBL/GenBank/DDBJ databases">
        <authorList>
            <person name="Hausmann B."/>
        </authorList>
    </citation>
    <scope>NUCLEOTIDE SEQUENCE [LARGE SCALE GENOMIC DNA]</scope>
    <source>
        <strain evidence="14">Peat soil MAG SbA5</strain>
    </source>
</reference>
<dbReference type="InterPro" id="IPR004421">
    <property type="entry name" value="Carbamoyltransferase_HypF"/>
</dbReference>
<dbReference type="GO" id="GO:0003725">
    <property type="term" value="F:double-stranded RNA binding"/>
    <property type="evidence" value="ECO:0007669"/>
    <property type="project" value="InterPro"/>
</dbReference>
<evidence type="ECO:0000256" key="4">
    <source>
        <dbReference type="ARBA" id="ARBA00022723"/>
    </source>
</evidence>
<dbReference type="UniPathway" id="UPA00335"/>
<keyword evidence="9" id="KW-0378">Hydrolase</keyword>
<protein>
    <recommendedName>
        <fullName evidence="8">Carbamoyltransferase</fullName>
        <ecNumber evidence="8">6.2.-.-</ecNumber>
    </recommendedName>
</protein>
<proteinExistence type="inferred from homology"/>
<comment type="catalytic activity">
    <reaction evidence="9">
        <text>an acyl phosphate + H2O = a carboxylate + phosphate + H(+)</text>
        <dbReference type="Rhea" id="RHEA:14965"/>
        <dbReference type="ChEBI" id="CHEBI:15377"/>
        <dbReference type="ChEBI" id="CHEBI:15378"/>
        <dbReference type="ChEBI" id="CHEBI:29067"/>
        <dbReference type="ChEBI" id="CHEBI:43474"/>
        <dbReference type="ChEBI" id="CHEBI:59918"/>
        <dbReference type="EC" id="3.6.1.7"/>
    </reaction>
</comment>
<gene>
    <name evidence="13" type="primary">hypF</name>
    <name evidence="13" type="ORF">SBA5_400073</name>
</gene>
<dbReference type="InterPro" id="IPR036046">
    <property type="entry name" value="Acylphosphatase-like_dom_sf"/>
</dbReference>
<evidence type="ECO:0000256" key="3">
    <source>
        <dbReference type="ARBA" id="ARBA00022598"/>
    </source>
</evidence>
<dbReference type="InterPro" id="IPR017968">
    <property type="entry name" value="Acylphosphatase_CS"/>
</dbReference>
<evidence type="ECO:0000259" key="12">
    <source>
        <dbReference type="PROSITE" id="PS51163"/>
    </source>
</evidence>
<dbReference type="PROSITE" id="PS00150">
    <property type="entry name" value="ACYLPHOSPHATASE_1"/>
    <property type="match status" value="1"/>
</dbReference>
<dbReference type="NCBIfam" id="TIGR00143">
    <property type="entry name" value="hypF"/>
    <property type="match status" value="1"/>
</dbReference>
<evidence type="ECO:0000256" key="2">
    <source>
        <dbReference type="ARBA" id="ARBA00008097"/>
    </source>
</evidence>
<evidence type="ECO:0000256" key="10">
    <source>
        <dbReference type="SAM" id="MobiDB-lite"/>
    </source>
</evidence>
<evidence type="ECO:0000256" key="1">
    <source>
        <dbReference type="ARBA" id="ARBA00004711"/>
    </source>
</evidence>
<dbReference type="GO" id="GO:0003998">
    <property type="term" value="F:acylphosphatase activity"/>
    <property type="evidence" value="ECO:0007669"/>
    <property type="project" value="UniProtKB-EC"/>
</dbReference>
<dbReference type="PIRSF" id="PIRSF006256">
    <property type="entry name" value="CMPcnvr_hdrg_mat"/>
    <property type="match status" value="1"/>
</dbReference>
<comment type="similarity">
    <text evidence="2 8">Belongs to the carbamoyltransferase HypF family.</text>
</comment>
<comment type="pathway">
    <text evidence="1">Protein modification; [NiFe] hydrogenase maturation.</text>
</comment>
<keyword evidence="5" id="KW-0863">Zinc-finger</keyword>
<sequence>MRYPGLRCSDPNPMLEPEPKRQPYQEPRAVVRQVLTVRGVVQGVGFRPFVYRLASEEGLAGSIGNDTGGVTIEIEGPAVRVEVFLVRLRAEAPPLSRIDSVTHRDVPPRQEREFRIVLSDSSGHVATGIPADAATCADCLRELLDPNDRRYRYPFLNCTNCGPRFTITRRIPYDRPQTSMARFKMCAACQAEYDDPANRRFHAQPNACAVCGPHVWLVAPDGTEIPSADAVAATIDCLMAGEIIVTKGIGGFHLAVDATSQSAVVRLRERKHRYGKPLAIMVRDLNAARALCELTPEEESLILTNPRPIVLARARPGCGIADAVAPGIPWLGIYLPYAPLQHLLFADPRVKALVMTSGNLSEEPIAIDNDEALARLGQIADAFLMHDREILQRCDDSVMALVDGAPQLIRRARGFVPLAVPLPFDAPPLLAVGGHLKNVFALARGRFVYQSQHLGDLENITGLDFFRESLAHLMHTFEIEPQTVVHDLHPGYLSTSWAKEWAAERRLPLIAVQHHHAHIAACMAEHSLTDPVIGLSLDGTGYGTDGHIWGGEVLICRLNGANIAGPSPASFDRFAHLDYVPMPGGEAAIREPWRMALGHLQAAGFDVDSPDLLALLGAKPQEVHVLRRMIERGVNTPLTSSLGRLFDAVAAVVLQRGTVDYEAQAAIELEGLAVDEPYDEPSALVSGYPLGMFDGDWRTRKPFRITAVPLWQELLADLRAEASKEHIAARFHAGVAAAFIRAATSARAVTGIQQVTLSGGCMHNRRLARLLRAGLEADGFQVFQHRQVSPGDGGLSYGQAVVAAAILAKSG</sequence>
<dbReference type="EMBL" id="OKRB01000098">
    <property type="protein sequence ID" value="SPE23661.1"/>
    <property type="molecule type" value="Genomic_DNA"/>
</dbReference>
<evidence type="ECO:0000256" key="8">
    <source>
        <dbReference type="PIRNR" id="PIRNR006256"/>
    </source>
</evidence>
<dbReference type="InterPro" id="IPR017945">
    <property type="entry name" value="DHBP_synth_RibB-like_a/b_dom"/>
</dbReference>